<dbReference type="Pfam" id="PF12277">
    <property type="entry name" value="DUF3618"/>
    <property type="match status" value="1"/>
</dbReference>
<evidence type="ECO:0000313" key="3">
    <source>
        <dbReference type="Proteomes" id="UP001595457"/>
    </source>
</evidence>
<evidence type="ECO:0000256" key="1">
    <source>
        <dbReference type="SAM" id="MobiDB-lite"/>
    </source>
</evidence>
<proteinExistence type="predicted"/>
<protein>
    <submittedName>
        <fullName evidence="2">DUF3618 domain-containing protein</fullName>
    </submittedName>
</protein>
<comment type="caution">
    <text evidence="2">The sequence shown here is derived from an EMBL/GenBank/DDBJ whole genome shotgun (WGS) entry which is preliminary data.</text>
</comment>
<feature type="compositionally biased region" description="Basic and acidic residues" evidence="1">
    <location>
        <begin position="196"/>
        <end position="233"/>
    </location>
</feature>
<dbReference type="InterPro" id="IPR022062">
    <property type="entry name" value="DUF3618"/>
</dbReference>
<feature type="compositionally biased region" description="Polar residues" evidence="1">
    <location>
        <begin position="236"/>
        <end position="252"/>
    </location>
</feature>
<dbReference type="RefSeq" id="WP_377812649.1">
    <property type="nucleotide sequence ID" value="NZ_JBHRSJ010000002.1"/>
</dbReference>
<keyword evidence="3" id="KW-1185">Reference proteome</keyword>
<evidence type="ECO:0000313" key="2">
    <source>
        <dbReference type="EMBL" id="MFC2971064.1"/>
    </source>
</evidence>
<dbReference type="EMBL" id="JBHRSJ010000002">
    <property type="protein sequence ID" value="MFC2971064.1"/>
    <property type="molecule type" value="Genomic_DNA"/>
</dbReference>
<feature type="region of interest" description="Disordered" evidence="1">
    <location>
        <begin position="196"/>
        <end position="252"/>
    </location>
</feature>
<gene>
    <name evidence="2" type="ORF">ACFOJE_02380</name>
</gene>
<sequence>MSTQSRVDEESRKDSATLEREIDQQRAEIGSIVQALENKLSPGQLLDSVLHYSKGHGGEFMGNLGRTVQANPVPTLLTGIGLLWLMTSQNRTSAPAYVETQASTGPSLAEKARQQAAGIREKAGQIGESVTDTLGSARQRLSESGHQVGDSLRQGAQRARGSFERMLDEQPLVLGAIGVAAGAALAAALPPTVQEDRMLGRASDRLTDQARHKVEEGYEKASEMGRDMADQLRGESAQQPYGQQSAQPGRPH</sequence>
<name>A0ABV7AP50_9GAMM</name>
<accession>A0ABV7AP50</accession>
<reference evidence="3" key="1">
    <citation type="journal article" date="2019" name="Int. J. Syst. Evol. Microbiol.">
        <title>The Global Catalogue of Microorganisms (GCM) 10K type strain sequencing project: providing services to taxonomists for standard genome sequencing and annotation.</title>
        <authorList>
            <consortium name="The Broad Institute Genomics Platform"/>
            <consortium name="The Broad Institute Genome Sequencing Center for Infectious Disease"/>
            <person name="Wu L."/>
            <person name="Ma J."/>
        </authorList>
    </citation>
    <scope>NUCLEOTIDE SEQUENCE [LARGE SCALE GENOMIC DNA]</scope>
    <source>
        <strain evidence="3">KCTC 62195</strain>
    </source>
</reference>
<organism evidence="2 3">
    <name type="scientific">Azotobacter bryophylli</name>
    <dbReference type="NCBI Taxonomy" id="1986537"/>
    <lineage>
        <taxon>Bacteria</taxon>
        <taxon>Pseudomonadati</taxon>
        <taxon>Pseudomonadota</taxon>
        <taxon>Gammaproteobacteria</taxon>
        <taxon>Pseudomonadales</taxon>
        <taxon>Pseudomonadaceae</taxon>
        <taxon>Azotobacter</taxon>
    </lineage>
</organism>
<dbReference type="Proteomes" id="UP001595457">
    <property type="component" value="Unassembled WGS sequence"/>
</dbReference>
<feature type="region of interest" description="Disordered" evidence="1">
    <location>
        <begin position="1"/>
        <end position="22"/>
    </location>
</feature>
<feature type="region of interest" description="Disordered" evidence="1">
    <location>
        <begin position="138"/>
        <end position="160"/>
    </location>
</feature>